<keyword evidence="1" id="KW-0732">Signal</keyword>
<dbReference type="Gene3D" id="3.40.250.10">
    <property type="entry name" value="Rhodanese-like domain"/>
    <property type="match status" value="1"/>
</dbReference>
<dbReference type="InterPro" id="IPR001763">
    <property type="entry name" value="Rhodanese-like_dom"/>
</dbReference>
<reference evidence="3" key="1">
    <citation type="submission" date="2020-01" db="EMBL/GenBank/DDBJ databases">
        <title>Muricauda ochracea sp. nov., isolated from a tidal flat of Garorim bay in Korea.</title>
        <authorList>
            <person name="Kim D."/>
            <person name="Yoo Y."/>
            <person name="Kim J.-J."/>
        </authorList>
    </citation>
    <scope>NUCLEOTIDE SEQUENCE</scope>
    <source>
        <strain evidence="3">JGD-17</strain>
    </source>
</reference>
<evidence type="ECO:0000313" key="4">
    <source>
        <dbReference type="Proteomes" id="UP000667650"/>
    </source>
</evidence>
<feature type="chain" id="PRO_5037307420" evidence="1">
    <location>
        <begin position="23"/>
        <end position="126"/>
    </location>
</feature>
<dbReference type="InterPro" id="IPR050229">
    <property type="entry name" value="GlpE_sulfurtransferase"/>
</dbReference>
<proteinExistence type="predicted"/>
<dbReference type="SUPFAM" id="SSF52821">
    <property type="entry name" value="Rhodanese/Cell cycle control phosphatase"/>
    <property type="match status" value="1"/>
</dbReference>
<feature type="domain" description="Rhodanese" evidence="2">
    <location>
        <begin position="41"/>
        <end position="126"/>
    </location>
</feature>
<protein>
    <submittedName>
        <fullName evidence="3">Rhodanese-like domain-containing protein</fullName>
    </submittedName>
</protein>
<evidence type="ECO:0000313" key="3">
    <source>
        <dbReference type="EMBL" id="NAY91374.1"/>
    </source>
</evidence>
<dbReference type="RefSeq" id="WP_166522800.1">
    <property type="nucleotide sequence ID" value="NZ_JAAABI010000002.1"/>
</dbReference>
<dbReference type="Pfam" id="PF00581">
    <property type="entry name" value="Rhodanese"/>
    <property type="match status" value="1"/>
</dbReference>
<gene>
    <name evidence="3" type="ORF">GTQ34_05530</name>
</gene>
<dbReference type="CDD" id="cd00158">
    <property type="entry name" value="RHOD"/>
    <property type="match status" value="1"/>
</dbReference>
<sequence>MNRRAILFLMSLVPFLMVSCNSQDEGGITNIDKATVKAKVIGKEVQWLDVRTPQEYNDGHIDDAMNFDINGASFMEQINTLDKNKPVYLYCQMGGRSTRAAEILKQEGFKEIYNYKGGYTDWSSED</sequence>
<comment type="caution">
    <text evidence="3">The sequence shown here is derived from an EMBL/GenBank/DDBJ whole genome shotgun (WGS) entry which is preliminary data.</text>
</comment>
<dbReference type="Proteomes" id="UP000667650">
    <property type="component" value="Unassembled WGS sequence"/>
</dbReference>
<dbReference type="PROSITE" id="PS51257">
    <property type="entry name" value="PROKAR_LIPOPROTEIN"/>
    <property type="match status" value="1"/>
</dbReference>
<dbReference type="PROSITE" id="PS50206">
    <property type="entry name" value="RHODANESE_3"/>
    <property type="match status" value="1"/>
</dbReference>
<name>A0A964WX99_9FLAO</name>
<evidence type="ECO:0000256" key="1">
    <source>
        <dbReference type="SAM" id="SignalP"/>
    </source>
</evidence>
<keyword evidence="4" id="KW-1185">Reference proteome</keyword>
<evidence type="ECO:0000259" key="2">
    <source>
        <dbReference type="PROSITE" id="PS50206"/>
    </source>
</evidence>
<dbReference type="AlphaFoldDB" id="A0A964WX99"/>
<dbReference type="PANTHER" id="PTHR43031:SF18">
    <property type="entry name" value="RHODANESE-RELATED SULFURTRANSFERASES"/>
    <property type="match status" value="1"/>
</dbReference>
<accession>A0A964WX99</accession>
<dbReference type="EMBL" id="JAAABI010000002">
    <property type="protein sequence ID" value="NAY91374.1"/>
    <property type="molecule type" value="Genomic_DNA"/>
</dbReference>
<dbReference type="PANTHER" id="PTHR43031">
    <property type="entry name" value="FAD-DEPENDENT OXIDOREDUCTASE"/>
    <property type="match status" value="1"/>
</dbReference>
<dbReference type="SMART" id="SM00450">
    <property type="entry name" value="RHOD"/>
    <property type="match status" value="1"/>
</dbReference>
<dbReference type="InterPro" id="IPR036873">
    <property type="entry name" value="Rhodanese-like_dom_sf"/>
</dbReference>
<organism evidence="3 4">
    <name type="scientific">Flagellimonas ochracea</name>
    <dbReference type="NCBI Taxonomy" id="2696472"/>
    <lineage>
        <taxon>Bacteria</taxon>
        <taxon>Pseudomonadati</taxon>
        <taxon>Bacteroidota</taxon>
        <taxon>Flavobacteriia</taxon>
        <taxon>Flavobacteriales</taxon>
        <taxon>Flavobacteriaceae</taxon>
        <taxon>Flagellimonas</taxon>
    </lineage>
</organism>
<feature type="signal peptide" evidence="1">
    <location>
        <begin position="1"/>
        <end position="22"/>
    </location>
</feature>